<name>A0ABV6JE72_9BACL</name>
<evidence type="ECO:0008006" key="3">
    <source>
        <dbReference type="Google" id="ProtNLM"/>
    </source>
</evidence>
<accession>A0ABV6JE72</accession>
<dbReference type="RefSeq" id="WP_204822073.1">
    <property type="nucleotide sequence ID" value="NZ_JANHOF010000023.1"/>
</dbReference>
<proteinExistence type="predicted"/>
<sequence length="91" mass="10505">MDQTGDGTFSKHWENIEGTKIPKRFIGGFSDKYLVEYIIDESMLNRIHTYTTRAGTRAGTFTKEPNQKCFVFPTGQGGIQYFDRNNKLIEF</sequence>
<reference evidence="1 2" key="1">
    <citation type="submission" date="2024-09" db="EMBL/GenBank/DDBJ databases">
        <authorList>
            <person name="Sun Q."/>
            <person name="Mori K."/>
        </authorList>
    </citation>
    <scope>NUCLEOTIDE SEQUENCE [LARGE SCALE GENOMIC DNA]</scope>
    <source>
        <strain evidence="1 2">CCM 4839</strain>
    </source>
</reference>
<protein>
    <recommendedName>
        <fullName evidence="3">Bacterial toxin 50 domain-containing protein</fullName>
    </recommendedName>
</protein>
<organism evidence="1 2">
    <name type="scientific">Paenibacillus mendelii</name>
    <dbReference type="NCBI Taxonomy" id="206163"/>
    <lineage>
        <taxon>Bacteria</taxon>
        <taxon>Bacillati</taxon>
        <taxon>Bacillota</taxon>
        <taxon>Bacilli</taxon>
        <taxon>Bacillales</taxon>
        <taxon>Paenibacillaceae</taxon>
        <taxon>Paenibacillus</taxon>
    </lineage>
</organism>
<keyword evidence="2" id="KW-1185">Reference proteome</keyword>
<evidence type="ECO:0000313" key="1">
    <source>
        <dbReference type="EMBL" id="MFC0394022.1"/>
    </source>
</evidence>
<dbReference type="Proteomes" id="UP001589818">
    <property type="component" value="Unassembled WGS sequence"/>
</dbReference>
<gene>
    <name evidence="1" type="ORF">ACFFJ8_21960</name>
</gene>
<evidence type="ECO:0000313" key="2">
    <source>
        <dbReference type="Proteomes" id="UP001589818"/>
    </source>
</evidence>
<comment type="caution">
    <text evidence="1">The sequence shown here is derived from an EMBL/GenBank/DDBJ whole genome shotgun (WGS) entry which is preliminary data.</text>
</comment>
<dbReference type="EMBL" id="JBHLVF010000037">
    <property type="protein sequence ID" value="MFC0394022.1"/>
    <property type="molecule type" value="Genomic_DNA"/>
</dbReference>